<sequence length="260" mass="29294">MTPAPPTPTRPFSFAHTPGRARLDNYRPQVSSPLSSSPVRAASSPGIPGLQSPPHSPRGRRHGTQSSPLFPSISTSTNTGSGSGSGNDKKFRFATRNPRPNPVVKRREDAQEGRRRLFLQNVRHRADEKKWERRGGEDEVLKLEWWRLNRERQLAREREARFLAAEQGEEEDDAEALDVDALMVDQIEQQEQAEVEALVSVLEEAGPAPPHFSDDEEYDGLFMDLVSQQQLQQQRQQQQQPPPPTRGEWTAGDCQDVEMS</sequence>
<reference evidence="2" key="2">
    <citation type="submission" date="2023-05" db="EMBL/GenBank/DDBJ databases">
        <authorList>
            <consortium name="Lawrence Berkeley National Laboratory"/>
            <person name="Steindorff A."/>
            <person name="Hensen N."/>
            <person name="Bonometti L."/>
            <person name="Westerberg I."/>
            <person name="Brannstrom I.O."/>
            <person name="Guillou S."/>
            <person name="Cros-Aarteil S."/>
            <person name="Calhoun S."/>
            <person name="Haridas S."/>
            <person name="Kuo A."/>
            <person name="Mondo S."/>
            <person name="Pangilinan J."/>
            <person name="Riley R."/>
            <person name="Labutti K."/>
            <person name="Andreopoulos B."/>
            <person name="Lipzen A."/>
            <person name="Chen C."/>
            <person name="Yanf M."/>
            <person name="Daum C."/>
            <person name="Ng V."/>
            <person name="Clum A."/>
            <person name="Ohm R."/>
            <person name="Martin F."/>
            <person name="Silar P."/>
            <person name="Natvig D."/>
            <person name="Lalanne C."/>
            <person name="Gautier V."/>
            <person name="Ament-Velasquez S.L."/>
            <person name="Kruys A."/>
            <person name="Hutchinson M.I."/>
            <person name="Powell A.J."/>
            <person name="Barry K."/>
            <person name="Miller A.N."/>
            <person name="Grigoriev I.V."/>
            <person name="Debuchy R."/>
            <person name="Gladieux P."/>
            <person name="Thoren M.H."/>
            <person name="Johannesson H."/>
        </authorList>
    </citation>
    <scope>NUCLEOTIDE SEQUENCE</scope>
    <source>
        <strain evidence="2">CBS 508.74</strain>
    </source>
</reference>
<feature type="compositionally biased region" description="Polar residues" evidence="1">
    <location>
        <begin position="64"/>
        <end position="73"/>
    </location>
</feature>
<dbReference type="GeneID" id="89939112"/>
<evidence type="ECO:0000256" key="1">
    <source>
        <dbReference type="SAM" id="MobiDB-lite"/>
    </source>
</evidence>
<comment type="caution">
    <text evidence="2">The sequence shown here is derived from an EMBL/GenBank/DDBJ whole genome shotgun (WGS) entry which is preliminary data.</text>
</comment>
<keyword evidence="3" id="KW-1185">Reference proteome</keyword>
<reference evidence="2" key="1">
    <citation type="journal article" date="2023" name="Mol. Phylogenet. Evol.">
        <title>Genome-scale phylogeny and comparative genomics of the fungal order Sordariales.</title>
        <authorList>
            <person name="Hensen N."/>
            <person name="Bonometti L."/>
            <person name="Westerberg I."/>
            <person name="Brannstrom I.O."/>
            <person name="Guillou S."/>
            <person name="Cros-Aarteil S."/>
            <person name="Calhoun S."/>
            <person name="Haridas S."/>
            <person name="Kuo A."/>
            <person name="Mondo S."/>
            <person name="Pangilinan J."/>
            <person name="Riley R."/>
            <person name="LaButti K."/>
            <person name="Andreopoulos B."/>
            <person name="Lipzen A."/>
            <person name="Chen C."/>
            <person name="Yan M."/>
            <person name="Daum C."/>
            <person name="Ng V."/>
            <person name="Clum A."/>
            <person name="Steindorff A."/>
            <person name="Ohm R.A."/>
            <person name="Martin F."/>
            <person name="Silar P."/>
            <person name="Natvig D.O."/>
            <person name="Lalanne C."/>
            <person name="Gautier V."/>
            <person name="Ament-Velasquez S.L."/>
            <person name="Kruys A."/>
            <person name="Hutchinson M.I."/>
            <person name="Powell A.J."/>
            <person name="Barry K."/>
            <person name="Miller A.N."/>
            <person name="Grigoriev I.V."/>
            <person name="Debuchy R."/>
            <person name="Gladieux P."/>
            <person name="Hiltunen Thoren M."/>
            <person name="Johannesson H."/>
        </authorList>
    </citation>
    <scope>NUCLEOTIDE SEQUENCE</scope>
    <source>
        <strain evidence="2">CBS 508.74</strain>
    </source>
</reference>
<organism evidence="2 3">
    <name type="scientific">Canariomyces notabilis</name>
    <dbReference type="NCBI Taxonomy" id="2074819"/>
    <lineage>
        <taxon>Eukaryota</taxon>
        <taxon>Fungi</taxon>
        <taxon>Dikarya</taxon>
        <taxon>Ascomycota</taxon>
        <taxon>Pezizomycotina</taxon>
        <taxon>Sordariomycetes</taxon>
        <taxon>Sordariomycetidae</taxon>
        <taxon>Sordariales</taxon>
        <taxon>Chaetomiaceae</taxon>
        <taxon>Canariomyces</taxon>
    </lineage>
</organism>
<dbReference type="AlphaFoldDB" id="A0AAN6YU14"/>
<feature type="compositionally biased region" description="Low complexity" evidence="1">
    <location>
        <begin position="228"/>
        <end position="239"/>
    </location>
</feature>
<evidence type="ECO:0000313" key="2">
    <source>
        <dbReference type="EMBL" id="KAK4113543.1"/>
    </source>
</evidence>
<protein>
    <submittedName>
        <fullName evidence="2">Uncharacterized protein</fullName>
    </submittedName>
</protein>
<feature type="region of interest" description="Disordered" evidence="1">
    <location>
        <begin position="226"/>
        <end position="260"/>
    </location>
</feature>
<feature type="compositionally biased region" description="Low complexity" evidence="1">
    <location>
        <begin position="27"/>
        <end position="45"/>
    </location>
</feature>
<dbReference type="RefSeq" id="XP_064671113.1">
    <property type="nucleotide sequence ID" value="XM_064814987.1"/>
</dbReference>
<name>A0AAN6YU14_9PEZI</name>
<gene>
    <name evidence="2" type="ORF">N656DRAFT_778331</name>
</gene>
<evidence type="ECO:0000313" key="3">
    <source>
        <dbReference type="Proteomes" id="UP001302812"/>
    </source>
</evidence>
<dbReference type="Proteomes" id="UP001302812">
    <property type="component" value="Unassembled WGS sequence"/>
</dbReference>
<accession>A0AAN6YU14</accession>
<proteinExistence type="predicted"/>
<feature type="region of interest" description="Disordered" evidence="1">
    <location>
        <begin position="1"/>
        <end position="112"/>
    </location>
</feature>
<dbReference type="EMBL" id="MU853339">
    <property type="protein sequence ID" value="KAK4113543.1"/>
    <property type="molecule type" value="Genomic_DNA"/>
</dbReference>